<evidence type="ECO:0000256" key="2">
    <source>
        <dbReference type="SAM" id="MobiDB-lite"/>
    </source>
</evidence>
<proteinExistence type="predicted"/>
<dbReference type="AlphaFoldDB" id="A0A388M4U8"/>
<protein>
    <submittedName>
        <fullName evidence="3">Uncharacterized protein</fullName>
    </submittedName>
</protein>
<accession>A0A388M4U8</accession>
<gene>
    <name evidence="3" type="ORF">CBR_g49397</name>
</gene>
<keyword evidence="4" id="KW-1185">Reference proteome</keyword>
<keyword evidence="1" id="KW-0175">Coiled coil</keyword>
<feature type="region of interest" description="Disordered" evidence="2">
    <location>
        <begin position="294"/>
        <end position="316"/>
    </location>
</feature>
<evidence type="ECO:0000313" key="4">
    <source>
        <dbReference type="Proteomes" id="UP000265515"/>
    </source>
</evidence>
<feature type="coiled-coil region" evidence="1">
    <location>
        <begin position="61"/>
        <end position="102"/>
    </location>
</feature>
<evidence type="ECO:0000256" key="1">
    <source>
        <dbReference type="SAM" id="Coils"/>
    </source>
</evidence>
<comment type="caution">
    <text evidence="3">The sequence shown here is derived from an EMBL/GenBank/DDBJ whole genome shotgun (WGS) entry which is preliminary data.</text>
</comment>
<evidence type="ECO:0000313" key="3">
    <source>
        <dbReference type="EMBL" id="GBG89607.1"/>
    </source>
</evidence>
<dbReference type="EMBL" id="BFEA01000748">
    <property type="protein sequence ID" value="GBG89607.1"/>
    <property type="molecule type" value="Genomic_DNA"/>
</dbReference>
<dbReference type="Proteomes" id="UP000265515">
    <property type="component" value="Unassembled WGS sequence"/>
</dbReference>
<feature type="coiled-coil region" evidence="1">
    <location>
        <begin position="164"/>
        <end position="191"/>
    </location>
</feature>
<reference evidence="3 4" key="1">
    <citation type="journal article" date="2018" name="Cell">
        <title>The Chara Genome: Secondary Complexity and Implications for Plant Terrestrialization.</title>
        <authorList>
            <person name="Nishiyama T."/>
            <person name="Sakayama H."/>
            <person name="Vries J.D."/>
            <person name="Buschmann H."/>
            <person name="Saint-Marcoux D."/>
            <person name="Ullrich K.K."/>
            <person name="Haas F.B."/>
            <person name="Vanderstraeten L."/>
            <person name="Becker D."/>
            <person name="Lang D."/>
            <person name="Vosolsobe S."/>
            <person name="Rombauts S."/>
            <person name="Wilhelmsson P.K.I."/>
            <person name="Janitza P."/>
            <person name="Kern R."/>
            <person name="Heyl A."/>
            <person name="Rumpler F."/>
            <person name="Villalobos L.I.A.C."/>
            <person name="Clay J.M."/>
            <person name="Skokan R."/>
            <person name="Toyoda A."/>
            <person name="Suzuki Y."/>
            <person name="Kagoshima H."/>
            <person name="Schijlen E."/>
            <person name="Tajeshwar N."/>
            <person name="Catarino B."/>
            <person name="Hetherington A.J."/>
            <person name="Saltykova A."/>
            <person name="Bonnot C."/>
            <person name="Breuninger H."/>
            <person name="Symeonidi A."/>
            <person name="Radhakrishnan G.V."/>
            <person name="Van Nieuwerburgh F."/>
            <person name="Deforce D."/>
            <person name="Chang C."/>
            <person name="Karol K.G."/>
            <person name="Hedrich R."/>
            <person name="Ulvskov P."/>
            <person name="Glockner G."/>
            <person name="Delwiche C.F."/>
            <person name="Petrasek J."/>
            <person name="Van de Peer Y."/>
            <person name="Friml J."/>
            <person name="Beilby M."/>
            <person name="Dolan L."/>
            <person name="Kohara Y."/>
            <person name="Sugano S."/>
            <person name="Fujiyama A."/>
            <person name="Delaux P.-M."/>
            <person name="Quint M."/>
            <person name="TheiBen G."/>
            <person name="Hagemann M."/>
            <person name="Harholt J."/>
            <person name="Dunand C."/>
            <person name="Zachgo S."/>
            <person name="Langdale J."/>
            <person name="Maumus F."/>
            <person name="Straeten D.V.D."/>
            <person name="Gould S.B."/>
            <person name="Rensing S.A."/>
        </authorList>
    </citation>
    <scope>NUCLEOTIDE SEQUENCE [LARGE SCALE GENOMIC DNA]</scope>
    <source>
        <strain evidence="3 4">S276</strain>
    </source>
</reference>
<sequence length="316" mass="35232">MNTKIDRIYETMNVKKKQGEPDETERLKAEIEKLRLMMMNQGTVVGPPATVETTVRRLSEEERLRRSKEDADKRIASLEEEVSLLRRLNDNATREAEVWRQEAHRPGNKGGSIAIEETPATHSRIRPRCTLVKSQTSARITMAEAHAREVQALKELRGKDLNDKRVAEQEVEMLKEKLAQLEMERQQQLINGTNLKSKLDEAVGLSARATPGSKQGTVSAAKATKIVDKDGFIADCGKQLKGMKKEGVMAICMQEGVTYSTLEKTKEDIVTRRVAKAFGKQQVSVPTDAIIIEETSEDTRTSSADLAQANGDEEVS</sequence>
<name>A0A388M4U8_CHABU</name>
<organism evidence="3 4">
    <name type="scientific">Chara braunii</name>
    <name type="common">Braun's stonewort</name>
    <dbReference type="NCBI Taxonomy" id="69332"/>
    <lineage>
        <taxon>Eukaryota</taxon>
        <taxon>Viridiplantae</taxon>
        <taxon>Streptophyta</taxon>
        <taxon>Charophyceae</taxon>
        <taxon>Charales</taxon>
        <taxon>Characeae</taxon>
        <taxon>Chara</taxon>
    </lineage>
</organism>
<dbReference type="Gramene" id="GBG89607">
    <property type="protein sequence ID" value="GBG89607"/>
    <property type="gene ID" value="CBR_g49397"/>
</dbReference>